<keyword evidence="3 5" id="KW-0067">ATP-binding</keyword>
<gene>
    <name evidence="5" type="ORF">ACFYXQ_02100</name>
</gene>
<accession>A0ABW6RRD7</accession>
<dbReference type="EMBL" id="JBIAQY010000001">
    <property type="protein sequence ID" value="MFF3566553.1"/>
    <property type="molecule type" value="Genomic_DNA"/>
</dbReference>
<dbReference type="InterPro" id="IPR003439">
    <property type="entry name" value="ABC_transporter-like_ATP-bd"/>
</dbReference>
<keyword evidence="1" id="KW-0813">Transport</keyword>
<dbReference type="SMART" id="SM00382">
    <property type="entry name" value="AAA"/>
    <property type="match status" value="1"/>
</dbReference>
<dbReference type="PROSITE" id="PS50893">
    <property type="entry name" value="ABC_TRANSPORTER_2"/>
    <property type="match status" value="1"/>
</dbReference>
<dbReference type="PANTHER" id="PTHR45772">
    <property type="entry name" value="CONSERVED COMPONENT OF ABC TRANSPORTER FOR NATURAL AMINO ACIDS-RELATED"/>
    <property type="match status" value="1"/>
</dbReference>
<comment type="caution">
    <text evidence="5">The sequence shown here is derived from an EMBL/GenBank/DDBJ whole genome shotgun (WGS) entry which is preliminary data.</text>
</comment>
<reference evidence="5 6" key="1">
    <citation type="submission" date="2024-10" db="EMBL/GenBank/DDBJ databases">
        <title>The Natural Products Discovery Center: Release of the First 8490 Sequenced Strains for Exploring Actinobacteria Biosynthetic Diversity.</title>
        <authorList>
            <person name="Kalkreuter E."/>
            <person name="Kautsar S.A."/>
            <person name="Yang D."/>
            <person name="Bader C.D."/>
            <person name="Teijaro C.N."/>
            <person name="Fluegel L."/>
            <person name="Davis C.M."/>
            <person name="Simpson J.R."/>
            <person name="Lauterbach L."/>
            <person name="Steele A.D."/>
            <person name="Gui C."/>
            <person name="Meng S."/>
            <person name="Li G."/>
            <person name="Viehrig K."/>
            <person name="Ye F."/>
            <person name="Su P."/>
            <person name="Kiefer A.F."/>
            <person name="Nichols A."/>
            <person name="Cepeda A.J."/>
            <person name="Yan W."/>
            <person name="Fan B."/>
            <person name="Jiang Y."/>
            <person name="Adhikari A."/>
            <person name="Zheng C.-J."/>
            <person name="Schuster L."/>
            <person name="Cowan T.M."/>
            <person name="Smanski M.J."/>
            <person name="Chevrette M.G."/>
            <person name="De Carvalho L.P.S."/>
            <person name="Shen B."/>
        </authorList>
    </citation>
    <scope>NUCLEOTIDE SEQUENCE [LARGE SCALE GENOMIC DNA]</scope>
    <source>
        <strain evidence="5 6">NPDC002593</strain>
    </source>
</reference>
<keyword evidence="2" id="KW-0547">Nucleotide-binding</keyword>
<dbReference type="Gene3D" id="3.40.50.300">
    <property type="entry name" value="P-loop containing nucleotide triphosphate hydrolases"/>
    <property type="match status" value="1"/>
</dbReference>
<evidence type="ECO:0000256" key="3">
    <source>
        <dbReference type="ARBA" id="ARBA00022840"/>
    </source>
</evidence>
<sequence length="271" mass="28850">MNEDNQSPPNVLDVRAITVAFGGLRALTDVSAAIDAAHIVAVIGPNGAGKTTFLNAICGLARTSGGEIRHRGVDMTNAHPTAIACGGLGRSFQDPKLIDSATVLDNVLCGAHQTIGYSLAGQIFRRFEVSRAERRARTDARELLGRFGLADLADVEAGRLPYGSRKMVDIVRATIARPSVLLLDEPSSGLDPAERARIRDMLLEIHTEFGIPMVVVEHHMDLVRAIADRVLGLVSGSVALHGPTDEVLDSDEFRVTMAGGRTEANVVTADV</sequence>
<organism evidence="5 6">
    <name type="scientific">Nocardia jiangxiensis</name>
    <dbReference type="NCBI Taxonomy" id="282685"/>
    <lineage>
        <taxon>Bacteria</taxon>
        <taxon>Bacillati</taxon>
        <taxon>Actinomycetota</taxon>
        <taxon>Actinomycetes</taxon>
        <taxon>Mycobacteriales</taxon>
        <taxon>Nocardiaceae</taxon>
        <taxon>Nocardia</taxon>
    </lineage>
</organism>
<dbReference type="Proteomes" id="UP001601992">
    <property type="component" value="Unassembled WGS sequence"/>
</dbReference>
<feature type="domain" description="ABC transporter" evidence="4">
    <location>
        <begin position="12"/>
        <end position="260"/>
    </location>
</feature>
<protein>
    <submittedName>
        <fullName evidence="5">ABC transporter ATP-binding protein</fullName>
    </submittedName>
</protein>
<evidence type="ECO:0000256" key="1">
    <source>
        <dbReference type="ARBA" id="ARBA00022448"/>
    </source>
</evidence>
<dbReference type="SUPFAM" id="SSF52540">
    <property type="entry name" value="P-loop containing nucleoside triphosphate hydrolases"/>
    <property type="match status" value="1"/>
</dbReference>
<dbReference type="RefSeq" id="WP_051193818.1">
    <property type="nucleotide sequence ID" value="NZ_JBIAQY010000001.1"/>
</dbReference>
<proteinExistence type="predicted"/>
<evidence type="ECO:0000259" key="4">
    <source>
        <dbReference type="PROSITE" id="PS50893"/>
    </source>
</evidence>
<dbReference type="InterPro" id="IPR003593">
    <property type="entry name" value="AAA+_ATPase"/>
</dbReference>
<evidence type="ECO:0000313" key="6">
    <source>
        <dbReference type="Proteomes" id="UP001601992"/>
    </source>
</evidence>
<keyword evidence="6" id="KW-1185">Reference proteome</keyword>
<name>A0ABW6RRD7_9NOCA</name>
<dbReference type="GO" id="GO:0005524">
    <property type="term" value="F:ATP binding"/>
    <property type="evidence" value="ECO:0007669"/>
    <property type="project" value="UniProtKB-KW"/>
</dbReference>
<evidence type="ECO:0000256" key="2">
    <source>
        <dbReference type="ARBA" id="ARBA00022741"/>
    </source>
</evidence>
<evidence type="ECO:0000313" key="5">
    <source>
        <dbReference type="EMBL" id="MFF3566553.1"/>
    </source>
</evidence>
<dbReference type="InterPro" id="IPR051120">
    <property type="entry name" value="ABC_AA/LPS_Transport"/>
</dbReference>
<dbReference type="Pfam" id="PF00005">
    <property type="entry name" value="ABC_tran"/>
    <property type="match status" value="1"/>
</dbReference>
<dbReference type="InterPro" id="IPR027417">
    <property type="entry name" value="P-loop_NTPase"/>
</dbReference>